<feature type="transmembrane region" description="Helical" evidence="11">
    <location>
        <begin position="776"/>
        <end position="798"/>
    </location>
</feature>
<feature type="transmembrane region" description="Helical" evidence="11">
    <location>
        <begin position="218"/>
        <end position="237"/>
    </location>
</feature>
<reference evidence="12" key="1">
    <citation type="submission" date="2020-01" db="EMBL/GenBank/DDBJ databases">
        <authorList>
            <consortium name="DOE Joint Genome Institute"/>
            <person name="Haridas S."/>
            <person name="Albert R."/>
            <person name="Binder M."/>
            <person name="Bloem J."/>
            <person name="Labutti K."/>
            <person name="Salamov A."/>
            <person name="Andreopoulos B."/>
            <person name="Baker S.E."/>
            <person name="Barry K."/>
            <person name="Bills G."/>
            <person name="Bluhm B.H."/>
            <person name="Cannon C."/>
            <person name="Castanera R."/>
            <person name="Culley D.E."/>
            <person name="Daum C."/>
            <person name="Ezra D."/>
            <person name="Gonzalez J.B."/>
            <person name="Henrissat B."/>
            <person name="Kuo A."/>
            <person name="Liang C."/>
            <person name="Lipzen A."/>
            <person name="Lutzoni F."/>
            <person name="Magnuson J."/>
            <person name="Mondo S."/>
            <person name="Nolan M."/>
            <person name="Ohm R."/>
            <person name="Pangilinan J."/>
            <person name="Park H.-J."/>
            <person name="Ramirez L."/>
            <person name="Alfaro M."/>
            <person name="Sun H."/>
            <person name="Tritt A."/>
            <person name="Yoshinaga Y."/>
            <person name="Zwiers L.-H."/>
            <person name="Turgeon B.G."/>
            <person name="Goodwin S.B."/>
            <person name="Spatafora J.W."/>
            <person name="Crous P.W."/>
            <person name="Grigoriev I.V."/>
        </authorList>
    </citation>
    <scope>NUCLEOTIDE SEQUENCE</scope>
    <source>
        <strain evidence="12">IPT5</strain>
    </source>
</reference>
<feature type="compositionally biased region" description="Basic and acidic residues" evidence="10">
    <location>
        <begin position="62"/>
        <end position="73"/>
    </location>
</feature>
<feature type="transmembrane region" description="Helical" evidence="11">
    <location>
        <begin position="678"/>
        <end position="702"/>
    </location>
</feature>
<feature type="transmembrane region" description="Helical" evidence="11">
    <location>
        <begin position="818"/>
        <end position="837"/>
    </location>
</feature>
<feature type="transmembrane region" description="Helical" evidence="11">
    <location>
        <begin position="281"/>
        <end position="298"/>
    </location>
</feature>
<evidence type="ECO:0000256" key="5">
    <source>
        <dbReference type="ARBA" id="ARBA00022692"/>
    </source>
</evidence>
<evidence type="ECO:0000256" key="8">
    <source>
        <dbReference type="ARBA" id="ARBA00022989"/>
    </source>
</evidence>
<dbReference type="OrthoDB" id="377083at2759"/>
<dbReference type="InterPro" id="IPR032974">
    <property type="entry name" value="Polypren_kinase"/>
</dbReference>
<dbReference type="GO" id="GO:0043048">
    <property type="term" value="P:dolichyl monophosphate biosynthetic process"/>
    <property type="evidence" value="ECO:0007669"/>
    <property type="project" value="TreeGrafter"/>
</dbReference>
<evidence type="ECO:0000256" key="10">
    <source>
        <dbReference type="SAM" id="MobiDB-lite"/>
    </source>
</evidence>
<keyword evidence="6" id="KW-0418">Kinase</keyword>
<evidence type="ECO:0000256" key="4">
    <source>
        <dbReference type="ARBA" id="ARBA00022679"/>
    </source>
</evidence>
<gene>
    <name evidence="12" type="ORF">T440DRAFT_435375</name>
</gene>
<keyword evidence="13" id="KW-1185">Reference proteome</keyword>
<evidence type="ECO:0000256" key="9">
    <source>
        <dbReference type="ARBA" id="ARBA00023136"/>
    </source>
</evidence>
<dbReference type="GO" id="GO:0004168">
    <property type="term" value="F:dolichol kinase activity"/>
    <property type="evidence" value="ECO:0007669"/>
    <property type="project" value="UniProtKB-EC"/>
</dbReference>
<keyword evidence="9 11" id="KW-0472">Membrane</keyword>
<evidence type="ECO:0000313" key="13">
    <source>
        <dbReference type="Proteomes" id="UP000799423"/>
    </source>
</evidence>
<evidence type="ECO:0000256" key="6">
    <source>
        <dbReference type="ARBA" id="ARBA00022777"/>
    </source>
</evidence>
<comment type="similarity">
    <text evidence="2">Belongs to the polyprenol kinase family.</text>
</comment>
<feature type="transmembrane region" description="Helical" evidence="11">
    <location>
        <begin position="258"/>
        <end position="275"/>
    </location>
</feature>
<organism evidence="12 13">
    <name type="scientific">Plenodomus tracheiphilus IPT5</name>
    <dbReference type="NCBI Taxonomy" id="1408161"/>
    <lineage>
        <taxon>Eukaryota</taxon>
        <taxon>Fungi</taxon>
        <taxon>Dikarya</taxon>
        <taxon>Ascomycota</taxon>
        <taxon>Pezizomycotina</taxon>
        <taxon>Dothideomycetes</taxon>
        <taxon>Pleosporomycetidae</taxon>
        <taxon>Pleosporales</taxon>
        <taxon>Pleosporineae</taxon>
        <taxon>Leptosphaeriaceae</taxon>
        <taxon>Plenodomus</taxon>
    </lineage>
</organism>
<comment type="subcellular location">
    <subcellularLocation>
        <location evidence="1">Endoplasmic reticulum membrane</location>
        <topology evidence="1">Multi-pass membrane protein</topology>
    </subcellularLocation>
</comment>
<feature type="transmembrane region" description="Helical" evidence="11">
    <location>
        <begin position="722"/>
        <end position="747"/>
    </location>
</feature>
<feature type="region of interest" description="Disordered" evidence="10">
    <location>
        <begin position="29"/>
        <end position="95"/>
    </location>
</feature>
<evidence type="ECO:0000256" key="3">
    <source>
        <dbReference type="ARBA" id="ARBA00012132"/>
    </source>
</evidence>
<dbReference type="EMBL" id="MU006354">
    <property type="protein sequence ID" value="KAF2845104.1"/>
    <property type="molecule type" value="Genomic_DNA"/>
</dbReference>
<feature type="region of interest" description="Disordered" evidence="10">
    <location>
        <begin position="107"/>
        <end position="136"/>
    </location>
</feature>
<dbReference type="AlphaFoldDB" id="A0A6A7AQU2"/>
<dbReference type="EC" id="2.7.1.108" evidence="3"/>
<dbReference type="Proteomes" id="UP000799423">
    <property type="component" value="Unassembled WGS sequence"/>
</dbReference>
<feature type="region of interest" description="Disordered" evidence="10">
    <location>
        <begin position="505"/>
        <end position="537"/>
    </location>
</feature>
<keyword evidence="5 11" id="KW-0812">Transmembrane</keyword>
<keyword evidence="7" id="KW-0256">Endoplasmic reticulum</keyword>
<feature type="transmembrane region" description="Helical" evidence="11">
    <location>
        <begin position="858"/>
        <end position="877"/>
    </location>
</feature>
<protein>
    <recommendedName>
        <fullName evidence="3">dolichol kinase</fullName>
        <ecNumber evidence="3">2.7.1.108</ecNumber>
    </recommendedName>
</protein>
<keyword evidence="8 11" id="KW-1133">Transmembrane helix</keyword>
<proteinExistence type="inferred from homology"/>
<dbReference type="PANTHER" id="PTHR13205">
    <property type="entry name" value="TRANSMEMBRANE PROTEIN 15-RELATED"/>
    <property type="match status" value="1"/>
</dbReference>
<evidence type="ECO:0000256" key="2">
    <source>
        <dbReference type="ARBA" id="ARBA00010794"/>
    </source>
</evidence>
<evidence type="ECO:0000313" key="12">
    <source>
        <dbReference type="EMBL" id="KAF2845104.1"/>
    </source>
</evidence>
<evidence type="ECO:0000256" key="1">
    <source>
        <dbReference type="ARBA" id="ARBA00004477"/>
    </source>
</evidence>
<dbReference type="PANTHER" id="PTHR13205:SF15">
    <property type="entry name" value="DOLICHOL KINASE"/>
    <property type="match status" value="1"/>
</dbReference>
<feature type="region of interest" description="Disordered" evidence="10">
    <location>
        <begin position="455"/>
        <end position="481"/>
    </location>
</feature>
<sequence>MVQQSIPPNPQGVAPTYAELEDLELFRRSPHPYLRHKDEICKNTPDPSQPPSPQSRTPSLRPSDHIVSDEDGRKRRKTRSQSPSESGTEADDEGYNLVKALPAPPLRLHKGLRDPQGPGSDEWATPLLTPTQIDDEGRKLSEGYFANGSKGLRKGHSKFTDDEAMAARQKYLKRRRMELIRRTTETAELAAVGVLSVYGCGCWTKLLDWHRVELLTHAAVMGSLLGLYPLRVLYYSWRTKSKLKLERRIHLPAAFDPATILYPPILPVLISVSLFNSYPKVLLPNIILGLAALPARLIPFRKATMGYSTLHWLLSILPLIAAENTDIPSRVHAPKPYKLKLSSPYQGLDPDLLVLLFPLHQALLPPLYYLTTTSLLPAELHLLSTGLINLLLFSESPQASILKILLWMGGLGLFILCGKVLKWGVALARIPRWRLRRAGQVIRARTSFLQTLNESLGKPQRNASRDVADSDADEDEPVFQTPLHKNKSLKINILDTVHKGSCAVNGNEPQSAIETRKSGFEPNNGRAEGSNNTVGRKRRNTLPVLAAEDHNSQHRYVQRKRSKSIAQSYLSLTPAQATLRTWIYAGYFYIVVALIILGPVRYTIGKYALHSHEPFGWAISYLFGNIPRVRWEVMNWDLSWWILLPPRPDIDDLAQLSQTLPPAEYIRHVLLGEANTRLVLCIYCVLTILVGLISVFSLSAYVEVDTRRKVFHGTMVAMLLPTIYMDPCFVALALALVLAIFLLLDLIRASQLPPLSKPIAKFLTPYVDGRDLRGPVVVSHIFLLIGCAIPLWLSLAGVARKEDGVTPWQGWDVEGRDVSMLAGVVCVGMGDAAASLVGRRFGRRKWPWAGGKSLEGSAAFAVAVTVGLVAGKGWLVLGWGSGGGGGGGGEWVAMIGQGWRCVGDVGVVLGKAVVCAMGASLNEAVLTGGNDNVVVPVVLWVLVRGVRL</sequence>
<evidence type="ECO:0000256" key="11">
    <source>
        <dbReference type="SAM" id="Phobius"/>
    </source>
</evidence>
<keyword evidence="4" id="KW-0808">Transferase</keyword>
<accession>A0A6A7AQU2</accession>
<name>A0A6A7AQU2_9PLEO</name>
<dbReference type="GO" id="GO:0005789">
    <property type="term" value="C:endoplasmic reticulum membrane"/>
    <property type="evidence" value="ECO:0007669"/>
    <property type="project" value="UniProtKB-SubCell"/>
</dbReference>
<feature type="transmembrane region" description="Helical" evidence="11">
    <location>
        <begin position="404"/>
        <end position="425"/>
    </location>
</feature>
<evidence type="ECO:0000256" key="7">
    <source>
        <dbReference type="ARBA" id="ARBA00022824"/>
    </source>
</evidence>
<feature type="transmembrane region" description="Helical" evidence="11">
    <location>
        <begin position="581"/>
        <end position="600"/>
    </location>
</feature>